<dbReference type="STRING" id="2200.GCA_001571405_00292"/>
<name>A0A1G8YG85_9EURY</name>
<keyword evidence="2" id="KW-1185">Reference proteome</keyword>
<accession>A0A1G8YG85</accession>
<dbReference type="AlphaFoldDB" id="A0A1G8YG85"/>
<evidence type="ECO:0000313" key="1">
    <source>
        <dbReference type="EMBL" id="SDK01838.1"/>
    </source>
</evidence>
<organism evidence="1 2">
    <name type="scientific">Methanoculleus thermophilus</name>
    <dbReference type="NCBI Taxonomy" id="2200"/>
    <lineage>
        <taxon>Archaea</taxon>
        <taxon>Methanobacteriati</taxon>
        <taxon>Methanobacteriota</taxon>
        <taxon>Stenosarchaea group</taxon>
        <taxon>Methanomicrobia</taxon>
        <taxon>Methanomicrobiales</taxon>
        <taxon>Methanomicrobiaceae</taxon>
        <taxon>Methanoculleus</taxon>
    </lineage>
</organism>
<dbReference type="EMBL" id="FNFT01000003">
    <property type="protein sequence ID" value="SDK01838.1"/>
    <property type="molecule type" value="Genomic_DNA"/>
</dbReference>
<evidence type="ECO:0000313" key="2">
    <source>
        <dbReference type="Proteomes" id="UP000326500"/>
    </source>
</evidence>
<dbReference type="Proteomes" id="UP000326500">
    <property type="component" value="Unassembled WGS sequence"/>
</dbReference>
<sequence length="102" mass="11591">MPSCCVNNLGGKVLLMGVTPKEVNDYVRKHCKEYYEMPPGFVFKGIRMLLASPMLVGIQNKKKKILLPFTKRCANPGTMLFEIAAKDDDLDFIRNNLVRVQE</sequence>
<dbReference type="OrthoDB" id="109565at2157"/>
<protein>
    <recommendedName>
        <fullName evidence="3">DUF1894 domain-containing protein</fullName>
    </recommendedName>
</protein>
<dbReference type="InterPro" id="IPR012031">
    <property type="entry name" value="MTH0776-like"/>
</dbReference>
<dbReference type="Pfam" id="PF08979">
    <property type="entry name" value="DUF1894"/>
    <property type="match status" value="1"/>
</dbReference>
<gene>
    <name evidence="1" type="ORF">SAMN04488571_1035</name>
</gene>
<dbReference type="RefSeq" id="WP_066954405.1">
    <property type="nucleotide sequence ID" value="NZ_BCNX01000003.1"/>
</dbReference>
<evidence type="ECO:0008006" key="3">
    <source>
        <dbReference type="Google" id="ProtNLM"/>
    </source>
</evidence>
<proteinExistence type="predicted"/>
<reference evidence="1 2" key="1">
    <citation type="submission" date="2016-10" db="EMBL/GenBank/DDBJ databases">
        <authorList>
            <person name="Varghese N."/>
            <person name="Submissions S."/>
        </authorList>
    </citation>
    <scope>NUCLEOTIDE SEQUENCE [LARGE SCALE GENOMIC DNA]</scope>
    <source>
        <strain evidence="1 2">DSM 2373</strain>
    </source>
</reference>